<reference evidence="5" key="1">
    <citation type="submission" date="2022-09" db="EMBL/GenBank/DDBJ databases">
        <title>Rhodovastum sp. nov. RN2-1 isolated from soil in Seongnam, South Korea.</title>
        <authorList>
            <person name="Le N.T."/>
        </authorList>
    </citation>
    <scope>NUCLEOTIDE SEQUENCE</scope>
    <source>
        <strain evidence="5">RN2-1</strain>
    </source>
</reference>
<dbReference type="Proteomes" id="UP001165679">
    <property type="component" value="Unassembled WGS sequence"/>
</dbReference>
<dbReference type="Gene3D" id="2.120.10.30">
    <property type="entry name" value="TolB, C-terminal domain"/>
    <property type="match status" value="1"/>
</dbReference>
<dbReference type="PANTHER" id="PTHR47572:SF4">
    <property type="entry name" value="LACTONASE DRP35"/>
    <property type="match status" value="1"/>
</dbReference>
<feature type="chain" id="PRO_5041453487" evidence="3">
    <location>
        <begin position="40"/>
        <end position="407"/>
    </location>
</feature>
<dbReference type="EMBL" id="JAPDNT010000001">
    <property type="protein sequence ID" value="MCW3473451.1"/>
    <property type="molecule type" value="Genomic_DNA"/>
</dbReference>
<organism evidence="5 6">
    <name type="scientific">Limobrevibacterium gyesilva</name>
    <dbReference type="NCBI Taxonomy" id="2991712"/>
    <lineage>
        <taxon>Bacteria</taxon>
        <taxon>Pseudomonadati</taxon>
        <taxon>Pseudomonadota</taxon>
        <taxon>Alphaproteobacteria</taxon>
        <taxon>Acetobacterales</taxon>
        <taxon>Acetobacteraceae</taxon>
        <taxon>Limobrevibacterium</taxon>
    </lineage>
</organism>
<name>A0AA41YHJ1_9PROT</name>
<dbReference type="PROSITE" id="PS51318">
    <property type="entry name" value="TAT"/>
    <property type="match status" value="1"/>
</dbReference>
<evidence type="ECO:0000259" key="4">
    <source>
        <dbReference type="Pfam" id="PF08450"/>
    </source>
</evidence>
<proteinExistence type="predicted"/>
<evidence type="ECO:0000256" key="3">
    <source>
        <dbReference type="SAM" id="SignalP"/>
    </source>
</evidence>
<feature type="signal peptide" evidence="3">
    <location>
        <begin position="1"/>
        <end position="39"/>
    </location>
</feature>
<gene>
    <name evidence="5" type="ORF">OL599_02575</name>
</gene>
<dbReference type="InterPro" id="IPR013658">
    <property type="entry name" value="SGL"/>
</dbReference>
<evidence type="ECO:0000256" key="1">
    <source>
        <dbReference type="ARBA" id="ARBA00022801"/>
    </source>
</evidence>
<evidence type="ECO:0000313" key="5">
    <source>
        <dbReference type="EMBL" id="MCW3473451.1"/>
    </source>
</evidence>
<dbReference type="PANTHER" id="PTHR47572">
    <property type="entry name" value="LIPOPROTEIN-RELATED"/>
    <property type="match status" value="1"/>
</dbReference>
<dbReference type="RefSeq" id="WP_264712023.1">
    <property type="nucleotide sequence ID" value="NZ_JAPDNT010000001.1"/>
</dbReference>
<dbReference type="Pfam" id="PF08450">
    <property type="entry name" value="SGL"/>
    <property type="match status" value="1"/>
</dbReference>
<dbReference type="InterPro" id="IPR006311">
    <property type="entry name" value="TAT_signal"/>
</dbReference>
<evidence type="ECO:0000256" key="2">
    <source>
        <dbReference type="SAM" id="MobiDB-lite"/>
    </source>
</evidence>
<dbReference type="AlphaFoldDB" id="A0AA41YHJ1"/>
<dbReference type="InterPro" id="IPR051262">
    <property type="entry name" value="SMP-30/CGR1_Lactonase"/>
</dbReference>
<evidence type="ECO:0000313" key="6">
    <source>
        <dbReference type="Proteomes" id="UP001165679"/>
    </source>
</evidence>
<feature type="region of interest" description="Disordered" evidence="2">
    <location>
        <begin position="205"/>
        <end position="242"/>
    </location>
</feature>
<protein>
    <submittedName>
        <fullName evidence="5">SMP-30/gluconolactonase/LRE family protein</fullName>
    </submittedName>
</protein>
<keyword evidence="1" id="KW-0378">Hydrolase</keyword>
<accession>A0AA41YHJ1</accession>
<dbReference type="InterPro" id="IPR011042">
    <property type="entry name" value="6-blade_b-propeller_TolB-like"/>
</dbReference>
<keyword evidence="6" id="KW-1185">Reference proteome</keyword>
<sequence>MTQEPEGGRENLSLSRRRLMRAGGGLVGAAALAPIAALAQGNAQLGTPPSVITSPPRSWRADTPNTYPDPDIIVVDPAFNQYLLGITAIHRLWTGSKWAEGPAWSNMGRYLLFSDVQADTQYRYIWDNGRVTVFRRPSYNSNGNAFDFQGRQLSTQDFFRRVVRWEHDGTMTVIADSYQGKPLNSPNDLVAHPDGSIWFTDPPYGDTLSEGHPDAAGGPTNPAGLFNPSTGAENATAIGGQKRELPTNVYRWDPQGRLDAVISGDDLPDPNGICFSPDYKTLYVISTGKGPGDTGAGGKGDIYAFDVQGMRVSNKRLFTDMVVDGVQCGPDGMRADVTGALWCSSNAPLGYSGVLVFSPQGKLLGRIRLPEVAANVAFGGPKRNHLFICGSQSLYVLQVQTQGAAPG</sequence>
<keyword evidence="3" id="KW-0732">Signal</keyword>
<reference evidence="5" key="2">
    <citation type="submission" date="2022-10" db="EMBL/GenBank/DDBJ databases">
        <authorList>
            <person name="Trinh H.N."/>
        </authorList>
    </citation>
    <scope>NUCLEOTIDE SEQUENCE</scope>
    <source>
        <strain evidence="5">RN2-1</strain>
    </source>
</reference>
<dbReference type="SUPFAM" id="SSF63829">
    <property type="entry name" value="Calcium-dependent phosphotriesterase"/>
    <property type="match status" value="1"/>
</dbReference>
<comment type="caution">
    <text evidence="5">The sequence shown here is derived from an EMBL/GenBank/DDBJ whole genome shotgun (WGS) entry which is preliminary data.</text>
</comment>
<feature type="domain" description="SMP-30/Gluconolactonase/LRE-like region" evidence="4">
    <location>
        <begin position="98"/>
        <end position="389"/>
    </location>
</feature>
<dbReference type="GO" id="GO:0016787">
    <property type="term" value="F:hydrolase activity"/>
    <property type="evidence" value="ECO:0007669"/>
    <property type="project" value="UniProtKB-KW"/>
</dbReference>